<dbReference type="ExpressionAtlas" id="O49368">
    <property type="expression patterns" value="baseline and differential"/>
</dbReference>
<evidence type="ECO:0000313" key="2">
    <source>
        <dbReference type="EMBL" id="CAA16968.1"/>
    </source>
</evidence>
<dbReference type="Gene3D" id="3.30.420.10">
    <property type="entry name" value="Ribonuclease H-like superfamily/Ribonuclease H"/>
    <property type="match status" value="1"/>
</dbReference>
<dbReference type="PANTHER" id="PTHR48475">
    <property type="entry name" value="RIBONUCLEASE H"/>
    <property type="match status" value="1"/>
</dbReference>
<dbReference type="InterPro" id="IPR043502">
    <property type="entry name" value="DNA/RNA_pol_sf"/>
</dbReference>
<reference evidence="2" key="2">
    <citation type="submission" date="1998-02" db="EMBL/GenBank/DDBJ databases">
        <authorList>
            <person name="Bevan M."/>
            <person name="Weichselgartner M."/>
            <person name="Fartmann B."/>
            <person name="Granderath K."/>
            <person name="Dauner D."/>
            <person name="Herzl A."/>
            <person name="Neumann S."/>
            <person name="Hoheisel J."/>
            <person name="Mewes H.W."/>
            <person name="Mayer K."/>
            <person name="Schueller C."/>
        </authorList>
    </citation>
    <scope>NUCLEOTIDE SEQUENCE</scope>
</reference>
<dbReference type="InterPro" id="IPR002156">
    <property type="entry name" value="RNaseH_domain"/>
</dbReference>
<reference evidence="2" key="1">
    <citation type="submission" date="1998-02" db="EMBL/GenBank/DDBJ databases">
        <authorList>
            <person name="EU Arabidopsis sequencing project"/>
        </authorList>
    </citation>
    <scope>NUCLEOTIDE SEQUENCE</scope>
</reference>
<reference key="3">
    <citation type="journal article" date="1999" name="Nature">
        <title>Sequence and analysis of chromosome 4 of the plant Arabidopsis thaliana.</title>
        <authorList>
            <consortium name="EU"/>
            <consortium name="CSHL and WU Arabidopsis Sequencing Project"/>
            <person name="Mayer K."/>
            <person name="Schuller C."/>
            <person name="Wambutt R."/>
            <person name="Murphy G."/>
            <person name="Volckaert G."/>
            <person name="Pohl T."/>
            <person name="Dusterhoft A."/>
            <person name="Stiekema W."/>
            <person name="Entian K.D."/>
            <person name="Terryn N."/>
            <person name="Harris B."/>
            <person name="Ansorge W."/>
            <person name="Brandt P."/>
            <person name="Grivell L."/>
            <person name="Rieger M."/>
            <person name="Weichselgartner M."/>
            <person name="de Simone V."/>
            <person name="Obermaier B."/>
            <person name="Mache R."/>
            <person name="Muller M."/>
            <person name="Kreis M."/>
            <person name="Delseny M."/>
            <person name="Puigdomenech P."/>
            <person name="Watson M."/>
            <person name="Schmidtheini T."/>
            <person name="Reichert B."/>
            <person name="Portatelle D."/>
            <person name="Perez-Alonso M."/>
            <person name="Boutry M."/>
            <person name="Bancroft I."/>
            <person name="Vos P."/>
            <person name="Hoheisel J."/>
            <person name="Zimmermann W."/>
            <person name="Wedler H."/>
            <person name="Ridley P."/>
            <person name="Langham S.A."/>
            <person name="McCullagh B."/>
            <person name="Bilham L."/>
            <person name="Robben J."/>
            <person name="Van der Schueren J."/>
            <person name="Grymonprez B."/>
            <person name="Chuang Y.J."/>
            <person name="Vandenbussche F."/>
            <person name="Braeken M."/>
            <person name="Weltjens I."/>
            <person name="Voet M."/>
            <person name="Bastiaens I."/>
            <person name="Aert R."/>
            <person name="Defoor E."/>
            <person name="Weitzenegger T."/>
            <person name="Bothe G."/>
            <person name="Ramsperger U."/>
            <person name="Hilbert H."/>
            <person name="Braun M."/>
            <person name="Holzer E."/>
            <person name="Brandt A."/>
            <person name="Peters S."/>
            <person name="van Staveren M."/>
            <person name="Dirske W."/>
            <person name="Mooijman P."/>
            <person name="Klein Lankhorst R."/>
            <person name="Rose M."/>
            <person name="Hauf J."/>
            <person name="Kotter P."/>
            <person name="Berneiser S."/>
            <person name="Hempel S."/>
            <person name="Feldpausch M."/>
            <person name="Lamberth S."/>
            <person name="Van den Daele H."/>
            <person name="De Keyser A."/>
            <person name="Buysshaert C."/>
            <person name="Gielen J."/>
            <person name="Villarroel R."/>
            <person name="De Clercq R."/>
            <person name="Van Montagu M."/>
            <person name="Rogers J."/>
            <person name="Cronin A."/>
            <person name="Quail M."/>
            <person name="Bray-Allen S."/>
            <person name="Clark L."/>
            <person name="Doggett J."/>
            <person name="Hall S."/>
            <person name="Kay M."/>
            <person name="Lennard N."/>
            <person name="McLay K."/>
            <person name="Mayes R."/>
            <person name="Pettett A."/>
            <person name="Rajandream M.A."/>
            <person name="Lyne M."/>
            <person name="Benes V."/>
            <person name="Rechmann S."/>
            <person name="Borkova D."/>
            <person name="Blocker H."/>
            <person name="Scharfe M."/>
            <person name="Grimm M."/>
            <person name="Lohnert T.H."/>
            <person name="Dose S."/>
            <person name="de Haan M."/>
            <person name="Maarse A."/>
            <person name="Schafer M."/>
            <person name="Muller-Auer S."/>
            <person name="Gabel C."/>
            <person name="Fuchs M."/>
            <person name="Fartmann B."/>
            <person name="Granderath K."/>
            <person name="Dauner D."/>
            <person name="Herzl A."/>
            <person name="Neumann S."/>
            <person name="Argiriou A."/>
            <person name="Vitale D."/>
            <person name="Liguori R."/>
            <person name="Piravandi E."/>
            <person name="Massenet O."/>
            <person name="Quigley F."/>
            <person name="Clabauld G."/>
            <person name="Mundlein A."/>
            <person name="Felber R."/>
            <person name="Schnabl S."/>
            <person name="Hiller R."/>
            <person name="Schmidt W."/>
            <person name="Lecharny A."/>
            <person name="Aubourg S."/>
            <person name="Chefdor F."/>
            <person name="Cooke R."/>
            <person name="Berger C."/>
            <person name="Montfort A."/>
            <person name="Casacuberta E."/>
            <person name="Gibbons T."/>
            <person name="Weber N."/>
            <person name="Vandenbol M."/>
            <person name="Bargues M."/>
            <person name="Terol J."/>
            <person name="Torres A."/>
            <person name="Perez-Perez A."/>
            <person name="Purnelle B."/>
            <person name="Bent E."/>
            <person name="Johnson S."/>
            <person name="Tacon D."/>
            <person name="Jesse T."/>
            <person name="Heijnen L."/>
            <person name="Schwarz S."/>
            <person name="Scholler P."/>
            <person name="Heber S."/>
            <person name="Francs P."/>
            <person name="Bielke C."/>
            <person name="Frishman D."/>
            <person name="Haase D."/>
            <person name="Lemcke K."/>
            <person name="Mewes H.W."/>
            <person name="Stocker S."/>
            <person name="Zaccaria P."/>
            <person name="Bevan M."/>
            <person name="Wilson R.K."/>
            <person name="de la Bastide M."/>
            <person name="Habermann K."/>
            <person name="Parnell L."/>
            <person name="Dedhia N."/>
            <person name="Gnoj L."/>
            <person name="Schutz K."/>
            <person name="Huang E."/>
            <person name="Spiegel L."/>
            <person name="Sehkon M."/>
            <person name="Murray J."/>
            <person name="Sheet P."/>
            <person name="Cordes M."/>
            <person name="Abu-Threideh J."/>
            <person name="Stoneking T."/>
            <person name="Kalicki J."/>
            <person name="Graves T."/>
            <person name="Harmon G."/>
            <person name="Edwards J."/>
            <person name="Latreille P."/>
            <person name="Courtney L."/>
            <person name="Cloud J."/>
            <person name="Abbott A."/>
            <person name="Scott K."/>
            <person name="Johnson D."/>
            <person name="Minx P."/>
            <person name="Bentley D."/>
            <person name="Fulton B."/>
            <person name="Miller N."/>
            <person name="Greco T."/>
            <person name="Kemp K."/>
            <person name="Kramer J."/>
            <person name="Fulton L."/>
            <person name="Mardis E."/>
            <person name="Dante M."/>
            <person name="Pepin K."/>
            <person name="Hillier L."/>
            <person name="Nelson J."/>
            <person name="Spieth J."/>
            <person name="Ryan E."/>
            <person name="Andrews S."/>
            <person name="Geisel C."/>
            <person name="Layman D."/>
            <person name="Du H."/>
            <person name="Ali J."/>
            <person name="Berghoff A."/>
            <person name="Jones K."/>
            <person name="Drone K."/>
            <person name="Cotton M."/>
            <person name="Joshu C."/>
            <person name="Antonoiu B."/>
            <person name="Zidanic M."/>
            <person name="Strong C."/>
            <person name="Sun H."/>
            <person name="Lamar B."/>
            <person name="Yordan C."/>
            <person name="Ma P."/>
            <person name="Zhong J."/>
            <person name="Preston R."/>
            <person name="Vil D."/>
            <person name="Shekher M."/>
            <person name="Matero A."/>
            <person name="Shah R."/>
            <person name="Swaby I.K."/>
            <person name="O'Shaughnessy A."/>
            <person name="Rodriguez M."/>
            <person name="Hoffmann J."/>
            <person name="Till S."/>
            <person name="Granat S."/>
            <person name="Shohdy N."/>
            <person name="Hasegawa A."/>
            <person name="Hameed A."/>
            <person name="Lodhi M."/>
            <person name="Johnson A."/>
            <person name="Chen E."/>
            <person name="Marra M."/>
            <person name="Martienssen R."/>
            <person name="McCombie W.R."/>
        </authorList>
    </citation>
    <scope>NUCLEOTIDE SEQUENCE [LARGE SCALE GENOMIC DNA]</scope>
    <source>
        <strain>cv. Columbia</strain>
    </source>
</reference>
<dbReference type="InterPro" id="IPR012337">
    <property type="entry name" value="RNaseH-like_sf"/>
</dbReference>
<protein>
    <submittedName>
        <fullName evidence="3">Uncharacterized protein AT4g32220</fullName>
    </submittedName>
    <submittedName>
        <fullName evidence="2">Uncharacterized protein F10M6.140</fullName>
    </submittedName>
</protein>
<name>O49368_ARATH</name>
<dbReference type="GO" id="GO:0003676">
    <property type="term" value="F:nucleic acid binding"/>
    <property type="evidence" value="ECO:0007669"/>
    <property type="project" value="InterPro"/>
</dbReference>
<dbReference type="SUPFAM" id="SSF53098">
    <property type="entry name" value="Ribonuclease H-like"/>
    <property type="match status" value="1"/>
</dbReference>
<proteinExistence type="predicted"/>
<dbReference type="PIR" id="T05406">
    <property type="entry name" value="T05406"/>
</dbReference>
<dbReference type="GO" id="GO:0004523">
    <property type="term" value="F:RNA-DNA hybrid ribonuclease activity"/>
    <property type="evidence" value="ECO:0007669"/>
    <property type="project" value="InterPro"/>
</dbReference>
<dbReference type="InterPro" id="IPR036397">
    <property type="entry name" value="RNaseH_sf"/>
</dbReference>
<dbReference type="Gene3D" id="3.10.10.10">
    <property type="entry name" value="HIV Type 1 Reverse Transcriptase, subunit A, domain 1"/>
    <property type="match status" value="1"/>
</dbReference>
<dbReference type="AlphaFoldDB" id="O49368"/>
<dbReference type="SUPFAM" id="SSF56672">
    <property type="entry name" value="DNA/RNA polymerases"/>
    <property type="match status" value="1"/>
</dbReference>
<evidence type="ECO:0000259" key="1">
    <source>
        <dbReference type="Pfam" id="PF13456"/>
    </source>
</evidence>
<dbReference type="PANTHER" id="PTHR48475:SF2">
    <property type="entry name" value="RIBONUCLEASE H"/>
    <property type="match status" value="1"/>
</dbReference>
<accession>O49368</accession>
<dbReference type="Pfam" id="PF13456">
    <property type="entry name" value="RVT_3"/>
    <property type="match status" value="1"/>
</dbReference>
<dbReference type="EMBL" id="AL161580">
    <property type="protein sequence ID" value="CAB79940.1"/>
    <property type="molecule type" value="Genomic_DNA"/>
</dbReference>
<evidence type="ECO:0000313" key="3">
    <source>
        <dbReference type="EMBL" id="CAB79940.1"/>
    </source>
</evidence>
<gene>
    <name evidence="2" type="primary">F10M6.140</name>
    <name evidence="3" type="ordered locus">At4g32220</name>
</gene>
<organism evidence="2">
    <name type="scientific">Arabidopsis thaliana</name>
    <name type="common">Mouse-ear cress</name>
    <dbReference type="NCBI Taxonomy" id="3702"/>
    <lineage>
        <taxon>Eukaryota</taxon>
        <taxon>Viridiplantae</taxon>
        <taxon>Streptophyta</taxon>
        <taxon>Embryophyta</taxon>
        <taxon>Tracheophyta</taxon>
        <taxon>Spermatophyta</taxon>
        <taxon>Magnoliopsida</taxon>
        <taxon>eudicotyledons</taxon>
        <taxon>Gunneridae</taxon>
        <taxon>Pentapetalae</taxon>
        <taxon>rosids</taxon>
        <taxon>malvids</taxon>
        <taxon>Brassicales</taxon>
        <taxon>Brassicaceae</taxon>
        <taxon>Camelineae</taxon>
        <taxon>Arabidopsis</taxon>
    </lineage>
</organism>
<reference evidence="3" key="4">
    <citation type="submission" date="2000-03" db="EMBL/GenBank/DDBJ databases">
        <authorList>
            <person name="Weichselgartner M."/>
            <person name="Fartmann B."/>
            <person name="Granderath K."/>
            <person name="Dauner D."/>
            <person name="Herzl A."/>
            <person name="Neumann S."/>
            <person name="Mewes H.W."/>
            <person name="Lemcke K."/>
            <person name="Mayer K.F.X."/>
        </authorList>
    </citation>
    <scope>NUCLEOTIDE SEQUENCE</scope>
</reference>
<feature type="domain" description="RNase H type-1" evidence="1">
    <location>
        <begin position="217"/>
        <end position="299"/>
    </location>
</feature>
<dbReference type="EMBL" id="AL021811">
    <property type="protein sequence ID" value="CAA16968.1"/>
    <property type="molecule type" value="Genomic_DNA"/>
</dbReference>
<sequence>MVQIVIDPIIPPVNDDGTESSLLHGGDPPSTVEVAAKTTVNQPTHGETPIDSPSFSLEDIKAILTTVTKDLSESVMETNRRLDELPKGRRLGSDRAKAVQDEVERLLKAGLIKEVQYPEWLANPVVVKKKNARKLRPYFQSHSIVFTDQPLRTVLHSPNQSRRIAKWAIELSEYDVEYRSRPSLKSQVLADFMTELSPDVIDVIPDENWILYSDGSSSLQGSSLGILLQSPTREILEQSLRLQFKASNNEAEYEALLAGLRLAKGLGAKQIKAFSDSQLVVSRFSGEFEAKNERMRAHLSMVHVQGLPRMALLRNDRAAKVARTTKKAQARLDRVKAYLKEQEDLVGPKVDAENQARGAEEIVGILMQRGAKIAASELSGLKELTKRATDEVNALNVIELGDDDLNMSPDQLGFSRQTSQVAPVADQHGSNVDLVSGSDIRRVSVEETNQTT</sequence>
<dbReference type="CDD" id="cd09279">
    <property type="entry name" value="RNase_HI_like"/>
    <property type="match status" value="1"/>
</dbReference>